<reference evidence="1" key="1">
    <citation type="submission" date="2021-02" db="EMBL/GenBank/DDBJ databases">
        <authorList>
            <person name="Dougan E. K."/>
            <person name="Rhodes N."/>
            <person name="Thang M."/>
            <person name="Chan C."/>
        </authorList>
    </citation>
    <scope>NUCLEOTIDE SEQUENCE</scope>
</reference>
<protein>
    <submittedName>
        <fullName evidence="1">Uncharacterized protein</fullName>
    </submittedName>
</protein>
<name>A0A813LQS9_POLGL</name>
<dbReference type="EMBL" id="CAJNNW010037012">
    <property type="protein sequence ID" value="CAE8738838.1"/>
    <property type="molecule type" value="Genomic_DNA"/>
</dbReference>
<evidence type="ECO:0000313" key="1">
    <source>
        <dbReference type="EMBL" id="CAE8738838.1"/>
    </source>
</evidence>
<proteinExistence type="predicted"/>
<dbReference type="Proteomes" id="UP000626109">
    <property type="component" value="Unassembled WGS sequence"/>
</dbReference>
<accession>A0A813LQS9</accession>
<dbReference type="AlphaFoldDB" id="A0A813LQS9"/>
<comment type="caution">
    <text evidence="1">The sequence shown here is derived from an EMBL/GenBank/DDBJ whole genome shotgun (WGS) entry which is preliminary data.</text>
</comment>
<gene>
    <name evidence="1" type="ORF">PGLA2088_LOCUS49362</name>
</gene>
<organism evidence="1 2">
    <name type="scientific">Polarella glacialis</name>
    <name type="common">Dinoflagellate</name>
    <dbReference type="NCBI Taxonomy" id="89957"/>
    <lineage>
        <taxon>Eukaryota</taxon>
        <taxon>Sar</taxon>
        <taxon>Alveolata</taxon>
        <taxon>Dinophyceae</taxon>
        <taxon>Suessiales</taxon>
        <taxon>Suessiaceae</taxon>
        <taxon>Polarella</taxon>
    </lineage>
</organism>
<evidence type="ECO:0000313" key="2">
    <source>
        <dbReference type="Proteomes" id="UP000626109"/>
    </source>
</evidence>
<sequence length="133" mass="14367">MSAASTNIAFGREVLPLSMTTPSAAANLPLGSKHVESGHGSLCHLYPRYDGGALILGENHTLSFICRRRQRRRRCAYAAGIQAGLHICYCPPGLTQDLDLNLEACNPNTLPNTSDSDNLNIPTAFSELDEIDI</sequence>